<feature type="compositionally biased region" description="Low complexity" evidence="1">
    <location>
        <begin position="89"/>
        <end position="103"/>
    </location>
</feature>
<keyword evidence="2" id="KW-0472">Membrane</keyword>
<organism evidence="3 4">
    <name type="scientific">Psilocybe cyanescens</name>
    <dbReference type="NCBI Taxonomy" id="93625"/>
    <lineage>
        <taxon>Eukaryota</taxon>
        <taxon>Fungi</taxon>
        <taxon>Dikarya</taxon>
        <taxon>Basidiomycota</taxon>
        <taxon>Agaricomycotina</taxon>
        <taxon>Agaricomycetes</taxon>
        <taxon>Agaricomycetidae</taxon>
        <taxon>Agaricales</taxon>
        <taxon>Agaricineae</taxon>
        <taxon>Strophariaceae</taxon>
        <taxon>Psilocybe</taxon>
    </lineage>
</organism>
<name>A0A409X539_PSICY</name>
<evidence type="ECO:0000256" key="2">
    <source>
        <dbReference type="SAM" id="Phobius"/>
    </source>
</evidence>
<feature type="compositionally biased region" description="Low complexity" evidence="1">
    <location>
        <begin position="111"/>
        <end position="123"/>
    </location>
</feature>
<feature type="compositionally biased region" description="Polar residues" evidence="1">
    <location>
        <begin position="223"/>
        <end position="241"/>
    </location>
</feature>
<reference evidence="3 4" key="1">
    <citation type="journal article" date="2018" name="Evol. Lett.">
        <title>Horizontal gene cluster transfer increased hallucinogenic mushroom diversity.</title>
        <authorList>
            <person name="Reynolds H.T."/>
            <person name="Vijayakumar V."/>
            <person name="Gluck-Thaler E."/>
            <person name="Korotkin H.B."/>
            <person name="Matheny P.B."/>
            <person name="Slot J.C."/>
        </authorList>
    </citation>
    <scope>NUCLEOTIDE SEQUENCE [LARGE SCALE GENOMIC DNA]</scope>
    <source>
        <strain evidence="3 4">2631</strain>
    </source>
</reference>
<dbReference type="AlphaFoldDB" id="A0A409X539"/>
<evidence type="ECO:0000313" key="4">
    <source>
        <dbReference type="Proteomes" id="UP000283269"/>
    </source>
</evidence>
<feature type="region of interest" description="Disordered" evidence="1">
    <location>
        <begin position="259"/>
        <end position="283"/>
    </location>
</feature>
<feature type="region of interest" description="Disordered" evidence="1">
    <location>
        <begin position="175"/>
        <end position="244"/>
    </location>
</feature>
<keyword evidence="2" id="KW-0812">Transmembrane</keyword>
<dbReference type="STRING" id="93625.A0A409X539"/>
<feature type="compositionally biased region" description="Low complexity" evidence="1">
    <location>
        <begin position="273"/>
        <end position="283"/>
    </location>
</feature>
<feature type="compositionally biased region" description="Polar residues" evidence="1">
    <location>
        <begin position="47"/>
        <end position="67"/>
    </location>
</feature>
<dbReference type="OrthoDB" id="5595612at2759"/>
<proteinExistence type="predicted"/>
<evidence type="ECO:0000256" key="1">
    <source>
        <dbReference type="SAM" id="MobiDB-lite"/>
    </source>
</evidence>
<dbReference type="EMBL" id="NHYD01002605">
    <property type="protein sequence ID" value="PPQ85886.1"/>
    <property type="molecule type" value="Genomic_DNA"/>
</dbReference>
<feature type="compositionally biased region" description="Pro residues" evidence="1">
    <location>
        <begin position="70"/>
        <end position="88"/>
    </location>
</feature>
<feature type="region of interest" description="Disordered" evidence="1">
    <location>
        <begin position="309"/>
        <end position="340"/>
    </location>
</feature>
<keyword evidence="4" id="KW-1185">Reference proteome</keyword>
<feature type="compositionally biased region" description="Polar residues" evidence="1">
    <location>
        <begin position="309"/>
        <end position="319"/>
    </location>
</feature>
<comment type="caution">
    <text evidence="3">The sequence shown here is derived from an EMBL/GenBank/DDBJ whole genome shotgun (WGS) entry which is preliminary data.</text>
</comment>
<dbReference type="InParanoid" id="A0A409X539"/>
<feature type="transmembrane region" description="Helical" evidence="2">
    <location>
        <begin position="485"/>
        <end position="507"/>
    </location>
</feature>
<feature type="compositionally biased region" description="Polar residues" evidence="1">
    <location>
        <begin position="181"/>
        <end position="197"/>
    </location>
</feature>
<feature type="compositionally biased region" description="Basic and acidic residues" evidence="1">
    <location>
        <begin position="320"/>
        <end position="340"/>
    </location>
</feature>
<feature type="region of interest" description="Disordered" evidence="1">
    <location>
        <begin position="1"/>
        <end position="126"/>
    </location>
</feature>
<dbReference type="Proteomes" id="UP000283269">
    <property type="component" value="Unassembled WGS sequence"/>
</dbReference>
<protein>
    <submittedName>
        <fullName evidence="3">Uncharacterized protein</fullName>
    </submittedName>
</protein>
<gene>
    <name evidence="3" type="ORF">CVT25_015828</name>
</gene>
<evidence type="ECO:0000313" key="3">
    <source>
        <dbReference type="EMBL" id="PPQ85886.1"/>
    </source>
</evidence>
<accession>A0A409X539</accession>
<sequence>MSINRKNRYPPGPRHVSGASLDTNASGIAESTISLGLSRFPEPPSSIPSTPLRTNFDSLSPSRTVFNPASLPPISPLRRAPPPPPRGPSIPSSDPSPSFNSTPSQPPRPPAHSSQPSSSNASALEWHDGASSIGLDAAEDRLLPTSFITSLLQENKELRKNKRTSYASDAFSGISEMTYPPVTSQSDSVNSFGNRYTSGKVLPNQRLLDSRSPPPSSFPRPSKASTKSSNRQSDGSETLHSMQGYPSLARVAVVGGVPGSASTTGPAPPYTKSASSQISSDSIGSIEKGYQNKLSTTYEVGDEQIADYSRNNSWPATGETQRRLLRDNAPKDPPARDSVHSFKSMAPSFISKISGISLRHVFPWRRVKPLPPVPLIPNISVAEANAHRKQEEAAPLPDLVNRAGVLHEMLDNGHRPYDSSHNSLYQNLPDPASMPYEQYEAEARKLGLQEGPAQAQIFHSNPSSTNNGRRVNAPRFASTKKKRMYLILSILLIVVLAAIGAGVGVSIGKKKQSHPSCSGDSVGAGCTLDATCVCTATSGCNGLAQALVDLIPVVNQQFKTNFNTTSVYSNIWMMQGSTATSNCASQALLIDVGSGLDQAKFPNRTQWARAALMWNAVQTQDMDSAQKMTQYVQSRPWNDIASEDGPITNAGSAFSTTLSGYSYDFAAQTATQPSGSFTKLGQPSNAQISRVNSNSQSALDRMYSFAQASALQQQTALKKYWTSVLLQRPSDLPIFKSALSIAPILLPFNASSTSIRNLYTSSPSSPFPPPLSCFPGLSSTALQQINSIETNVFGLQAATSTSQFNPACYPDRPIYGVLDVLRLRLPFLDTRTGVVREAAVLTRDATPRVIVYKGELLSTLLTGTSATAPFTPAQLDPRQYGTMSLADHVILQYLSSITDITVANALVKFVLDTATKAPTPPDISSSLYQSLQSIPALEVAIFGEVPPSDLTSTVAAFTNPSGSLFFGSDDGSALRNWTINTVGGSIVWTQNATSPLIVRDKSLSDTTITQTWNAISLAITHNIPNIGLANITTTFTNTQDFSIS</sequence>
<keyword evidence="2" id="KW-1133">Transmembrane helix</keyword>
<feature type="compositionally biased region" description="Polar residues" evidence="1">
    <location>
        <begin position="20"/>
        <end position="35"/>
    </location>
</feature>